<reference evidence="2" key="2">
    <citation type="submission" date="2023-01" db="EMBL/GenBank/DDBJ databases">
        <authorList>
            <person name="Sun Q."/>
            <person name="Evtushenko L."/>
        </authorList>
    </citation>
    <scope>NUCLEOTIDE SEQUENCE</scope>
    <source>
        <strain evidence="2">VKM Ac-2007</strain>
    </source>
</reference>
<dbReference type="SUPFAM" id="SSF56112">
    <property type="entry name" value="Protein kinase-like (PK-like)"/>
    <property type="match status" value="1"/>
</dbReference>
<dbReference type="Pfam" id="PF01636">
    <property type="entry name" value="APH"/>
    <property type="match status" value="1"/>
</dbReference>
<accession>A0A9W6HWX4</accession>
<proteinExistence type="predicted"/>
<feature type="domain" description="Aminoglycoside phosphotransferase" evidence="1">
    <location>
        <begin position="35"/>
        <end position="245"/>
    </location>
</feature>
<keyword evidence="3" id="KW-1185">Reference proteome</keyword>
<reference evidence="2" key="1">
    <citation type="journal article" date="2014" name="Int. J. Syst. Evol. Microbiol.">
        <title>Complete genome sequence of Corynebacterium casei LMG S-19264T (=DSM 44701T), isolated from a smear-ripened cheese.</title>
        <authorList>
            <consortium name="US DOE Joint Genome Institute (JGI-PGF)"/>
            <person name="Walter F."/>
            <person name="Albersmeier A."/>
            <person name="Kalinowski J."/>
            <person name="Ruckert C."/>
        </authorList>
    </citation>
    <scope>NUCLEOTIDE SEQUENCE</scope>
    <source>
        <strain evidence="2">VKM Ac-2007</strain>
    </source>
</reference>
<dbReference type="Proteomes" id="UP001143474">
    <property type="component" value="Unassembled WGS sequence"/>
</dbReference>
<dbReference type="InterPro" id="IPR002575">
    <property type="entry name" value="Aminoglycoside_PTrfase"/>
</dbReference>
<sequence length="310" mass="33188">MLQSVEVPDEELLARSMAGQLADRLPPGSRVSPWRRGADYAALLVEVDGERRFVLRVPLREIAPSAYDGTVDFGAVLEREALVHGILADAGVPTASLRGWRRAHGEDAHSWMLLDFVANDEVTELGDARLHRLGEVLRLIHGIPVPASLRARLGAECAPEAMIERIAVRVGALAERVPVRGHRALVEAATAVIKERSAGVPLRLLHMDLRPENLCFRGDDLVAVIDLSNCTMGDPAAELGRMRAYGLLGAPLLDGYGSPGADVPGEATVAAYAADTFALLGLLGTDEFADQALVDRGTAGLEWCEKVLCG</sequence>
<dbReference type="Gene3D" id="3.90.1200.10">
    <property type="match status" value="1"/>
</dbReference>
<protein>
    <recommendedName>
        <fullName evidence="1">Aminoglycoside phosphotransferase domain-containing protein</fullName>
    </recommendedName>
</protein>
<gene>
    <name evidence="2" type="ORF">GCM10017600_12800</name>
</gene>
<dbReference type="InterPro" id="IPR011009">
    <property type="entry name" value="Kinase-like_dom_sf"/>
</dbReference>
<evidence type="ECO:0000313" key="2">
    <source>
        <dbReference type="EMBL" id="GLK07875.1"/>
    </source>
</evidence>
<name>A0A9W6HWX4_9ACTN</name>
<comment type="caution">
    <text evidence="2">The sequence shown here is derived from an EMBL/GenBank/DDBJ whole genome shotgun (WGS) entry which is preliminary data.</text>
</comment>
<evidence type="ECO:0000313" key="3">
    <source>
        <dbReference type="Proteomes" id="UP001143474"/>
    </source>
</evidence>
<organism evidence="2 3">
    <name type="scientific">Streptosporangium carneum</name>
    <dbReference type="NCBI Taxonomy" id="47481"/>
    <lineage>
        <taxon>Bacteria</taxon>
        <taxon>Bacillati</taxon>
        <taxon>Actinomycetota</taxon>
        <taxon>Actinomycetes</taxon>
        <taxon>Streptosporangiales</taxon>
        <taxon>Streptosporangiaceae</taxon>
        <taxon>Streptosporangium</taxon>
    </lineage>
</organism>
<evidence type="ECO:0000259" key="1">
    <source>
        <dbReference type="Pfam" id="PF01636"/>
    </source>
</evidence>
<dbReference type="EMBL" id="BSEV01000002">
    <property type="protein sequence ID" value="GLK07875.1"/>
    <property type="molecule type" value="Genomic_DNA"/>
</dbReference>
<dbReference type="AlphaFoldDB" id="A0A9W6HWX4"/>